<dbReference type="AlphaFoldDB" id="A0A1R1PWQ4"/>
<name>A0A1R1PWQ4_ZANCU</name>
<feature type="signal peptide" evidence="2">
    <location>
        <begin position="1"/>
        <end position="16"/>
    </location>
</feature>
<dbReference type="Proteomes" id="UP000188320">
    <property type="component" value="Unassembled WGS sequence"/>
</dbReference>
<keyword evidence="4" id="KW-1185">Reference proteome</keyword>
<evidence type="ECO:0000256" key="1">
    <source>
        <dbReference type="SAM" id="Phobius"/>
    </source>
</evidence>
<accession>A0A1R1PWQ4</accession>
<protein>
    <submittedName>
        <fullName evidence="3">Uncharacterized protein</fullName>
    </submittedName>
</protein>
<evidence type="ECO:0000256" key="2">
    <source>
        <dbReference type="SAM" id="SignalP"/>
    </source>
</evidence>
<gene>
    <name evidence="3" type="ORF">AX774_g1027</name>
</gene>
<evidence type="ECO:0000313" key="3">
    <source>
        <dbReference type="EMBL" id="OMH85425.1"/>
    </source>
</evidence>
<comment type="caution">
    <text evidence="3">The sequence shown here is derived from an EMBL/GenBank/DDBJ whole genome shotgun (WGS) entry which is preliminary data.</text>
</comment>
<keyword evidence="1" id="KW-0472">Membrane</keyword>
<evidence type="ECO:0000313" key="4">
    <source>
        <dbReference type="Proteomes" id="UP000188320"/>
    </source>
</evidence>
<keyword evidence="1" id="KW-1133">Transmembrane helix</keyword>
<keyword evidence="2" id="KW-0732">Signal</keyword>
<proteinExistence type="predicted"/>
<dbReference type="EMBL" id="LSSK01000083">
    <property type="protein sequence ID" value="OMH85425.1"/>
    <property type="molecule type" value="Genomic_DNA"/>
</dbReference>
<sequence>MLVLLFLGWGDADVNASGPNLLTYLIYVSTGHRPIRFSLGSTTVGLINLSVTVVMLWSILLMSIGLMKPHNREGNKASE</sequence>
<reference evidence="4" key="1">
    <citation type="submission" date="2017-01" db="EMBL/GenBank/DDBJ databases">
        <authorList>
            <person name="Wang Y."/>
            <person name="White M."/>
            <person name="Kvist S."/>
            <person name="Moncalvo J.-M."/>
        </authorList>
    </citation>
    <scope>NUCLEOTIDE SEQUENCE [LARGE SCALE GENOMIC DNA]</scope>
    <source>
        <strain evidence="4">COL-18-3</strain>
    </source>
</reference>
<feature type="chain" id="PRO_5012367729" evidence="2">
    <location>
        <begin position="17"/>
        <end position="79"/>
    </location>
</feature>
<keyword evidence="1" id="KW-0812">Transmembrane</keyword>
<feature type="transmembrane region" description="Helical" evidence="1">
    <location>
        <begin position="40"/>
        <end position="66"/>
    </location>
</feature>
<organism evidence="3 4">
    <name type="scientific">Zancudomyces culisetae</name>
    <name type="common">Gut fungus</name>
    <name type="synonym">Smittium culisetae</name>
    <dbReference type="NCBI Taxonomy" id="1213189"/>
    <lineage>
        <taxon>Eukaryota</taxon>
        <taxon>Fungi</taxon>
        <taxon>Fungi incertae sedis</taxon>
        <taxon>Zoopagomycota</taxon>
        <taxon>Kickxellomycotina</taxon>
        <taxon>Harpellomycetes</taxon>
        <taxon>Harpellales</taxon>
        <taxon>Legeriomycetaceae</taxon>
        <taxon>Zancudomyces</taxon>
    </lineage>
</organism>